<organism evidence="3 4">
    <name type="scientific">Deinococcus roseus</name>
    <dbReference type="NCBI Taxonomy" id="392414"/>
    <lineage>
        <taxon>Bacteria</taxon>
        <taxon>Thermotogati</taxon>
        <taxon>Deinococcota</taxon>
        <taxon>Deinococci</taxon>
        <taxon>Deinococcales</taxon>
        <taxon>Deinococcaceae</taxon>
        <taxon>Deinococcus</taxon>
    </lineage>
</organism>
<feature type="domain" description="DUF4384" evidence="2">
    <location>
        <begin position="51"/>
        <end position="130"/>
    </location>
</feature>
<dbReference type="PANTHER" id="PTHR36194">
    <property type="entry name" value="S-LAYER-LIKE PROTEIN"/>
    <property type="match status" value="1"/>
</dbReference>
<keyword evidence="4" id="KW-1185">Reference proteome</keyword>
<reference evidence="4" key="1">
    <citation type="journal article" date="2019" name="Int. J. Syst. Evol. Microbiol.">
        <title>The Global Catalogue of Microorganisms (GCM) 10K type strain sequencing project: providing services to taxonomists for standard genome sequencing and annotation.</title>
        <authorList>
            <consortium name="The Broad Institute Genomics Platform"/>
            <consortium name="The Broad Institute Genome Sequencing Center for Infectious Disease"/>
            <person name="Wu L."/>
            <person name="Ma J."/>
        </authorList>
    </citation>
    <scope>NUCLEOTIDE SEQUENCE [LARGE SCALE GENOMIC DNA]</scope>
    <source>
        <strain evidence="4">JCM 14370</strain>
    </source>
</reference>
<sequence length="291" mass="32440">MKRHAATLSTLLLGFALAAPQVSPQRIIVNPVPTNLEVSVWLDKSGTNPAYTPGEKIKIFTRINQDAYVYLFNVDPDGRVDMILPNKYAGGGNFIKANVTKTFPDRNDPFEYEITAPYGTNKVLALASKTQLNVNDIARFQSGQSNGFAQSNVQGQEQLAQKLSIIVKPIPQDNWITATTLYKVVGGVVAPPPAPSYGDVHLSNYPGARVSVQSKKNDRLVLDFTTADETDSVWDFYQHDLENQGYRLVSLNQKKNDVDARFTRKGGQEDDTITVKLKFKNKGRYSLELRW</sequence>
<comment type="caution">
    <text evidence="3">The sequence shown here is derived from an EMBL/GenBank/DDBJ whole genome shotgun (WGS) entry which is preliminary data.</text>
</comment>
<dbReference type="InterPro" id="IPR025493">
    <property type="entry name" value="DUF4384"/>
</dbReference>
<dbReference type="RefSeq" id="WP_189003084.1">
    <property type="nucleotide sequence ID" value="NZ_BMOD01000008.1"/>
</dbReference>
<proteinExistence type="predicted"/>
<evidence type="ECO:0000313" key="3">
    <source>
        <dbReference type="EMBL" id="GGJ38446.1"/>
    </source>
</evidence>
<evidence type="ECO:0000313" key="4">
    <source>
        <dbReference type="Proteomes" id="UP000632222"/>
    </source>
</evidence>
<evidence type="ECO:0000256" key="1">
    <source>
        <dbReference type="SAM" id="SignalP"/>
    </source>
</evidence>
<protein>
    <submittedName>
        <fullName evidence="3">S-layer protein</fullName>
    </submittedName>
</protein>
<evidence type="ECO:0000259" key="2">
    <source>
        <dbReference type="Pfam" id="PF14326"/>
    </source>
</evidence>
<dbReference type="EMBL" id="BMOD01000008">
    <property type="protein sequence ID" value="GGJ38446.1"/>
    <property type="molecule type" value="Genomic_DNA"/>
</dbReference>
<name>A0ABQ2D4D0_9DEIO</name>
<feature type="chain" id="PRO_5046927824" evidence="1">
    <location>
        <begin position="19"/>
        <end position="291"/>
    </location>
</feature>
<gene>
    <name evidence="3" type="ORF">GCM10008938_25710</name>
</gene>
<dbReference type="Pfam" id="PF14326">
    <property type="entry name" value="DUF4384"/>
    <property type="match status" value="1"/>
</dbReference>
<feature type="signal peptide" evidence="1">
    <location>
        <begin position="1"/>
        <end position="18"/>
    </location>
</feature>
<dbReference type="Proteomes" id="UP000632222">
    <property type="component" value="Unassembled WGS sequence"/>
</dbReference>
<dbReference type="PANTHER" id="PTHR36194:SF1">
    <property type="entry name" value="S-LAYER-LIKE PROTEIN"/>
    <property type="match status" value="1"/>
</dbReference>
<accession>A0ABQ2D4D0</accession>
<keyword evidence="1" id="KW-0732">Signal</keyword>